<dbReference type="InterPro" id="IPR002931">
    <property type="entry name" value="Transglutaminase-like"/>
</dbReference>
<feature type="domain" description="Transglutaminase-like" evidence="3">
    <location>
        <begin position="475"/>
        <end position="545"/>
    </location>
</feature>
<name>A0A7W7RFC0_9ACTN</name>
<keyword evidence="5" id="KW-1185">Reference proteome</keyword>
<evidence type="ECO:0000313" key="4">
    <source>
        <dbReference type="EMBL" id="MBB4930936.1"/>
    </source>
</evidence>
<accession>A0A7W7RFC0</accession>
<dbReference type="PANTHER" id="PTHR42736">
    <property type="entry name" value="PROTEIN-GLUTAMINE GAMMA-GLUTAMYLTRANSFERASE"/>
    <property type="match status" value="1"/>
</dbReference>
<feature type="compositionally biased region" description="Acidic residues" evidence="1">
    <location>
        <begin position="584"/>
        <end position="611"/>
    </location>
</feature>
<dbReference type="GO" id="GO:0006508">
    <property type="term" value="P:proteolysis"/>
    <property type="evidence" value="ECO:0007669"/>
    <property type="project" value="UniProtKB-KW"/>
</dbReference>
<feature type="transmembrane region" description="Helical" evidence="2">
    <location>
        <begin position="118"/>
        <end position="137"/>
    </location>
</feature>
<sequence length="775" mass="81450">MKPGWVLTSLTAVAVLCTLPALSPLLTGSGWWVTPATVVAAVALTGAGYRATPMTPALLPLAQAAVAACAITAIFTPADALAVFVPTPDSVESLLALIDEGRARIEHQPAPLSPRSDVPLILAIAFGLIAIAADFFAMTARAPALTALPLAGPLLVPLAAAEHGIGALEVGLAAAGYLALLTADTWTRATAWGPLPGPALGIATVLGVTRHTLLASGVSAAALALALLVPLATPGLSSRAVYDLAERVQLGGQTVTTTHPMVSLRRELASPTDREVLRYQSSQSQPDYLRTYVLDVFDGENWTMSPLSTSSDNRITSGAQLPEPPGRQATERVTTEITLAERARSRDFLPVPYAPREIEVAGDWFAAPESLMIFTTRGATGEGDYVVTSARPDPDPDDLAESQPGAAGVDERFLDVPDDTDPRVAETTRSVTEDAATPHERAVALQDWFTSDGRFEYSLRPPPVPDGADPLPHFLLDSRVGFCEQFAATMTLMARQAGIPARVAVGYTSGEQLSDDTWKVTESDAHAWPELYFEGQGWLRFEPTPSSAGGQGNATVPDYAAPGQQDTPAPTEDADTREESAEPAPEDEPEPDASEESALPDEDSAGADDAADGSGGAWLPALGALALVALALAAPALVRAAVRRARLATAAAPAATAPDRARAAFNELRDDLVDLGLPHDPAESPRAMARRMATEYRLDAAAREALWRVAMAEESARYAPNPEVGHSLGPDLATTRAGLRAAVSRARRIRALAAPRSVLRLPRPAARRGARARTT</sequence>
<protein>
    <submittedName>
        <fullName evidence="4">Transglutaminase-like putative cysteine protease</fullName>
    </submittedName>
</protein>
<dbReference type="Proteomes" id="UP000523007">
    <property type="component" value="Unassembled WGS sequence"/>
</dbReference>
<feature type="compositionally biased region" description="Basic and acidic residues" evidence="1">
    <location>
        <begin position="409"/>
        <end position="422"/>
    </location>
</feature>
<keyword evidence="4" id="KW-0645">Protease</keyword>
<comment type="caution">
    <text evidence="4">The sequence shown here is derived from an EMBL/GenBank/DDBJ whole genome shotgun (WGS) entry which is preliminary data.</text>
</comment>
<keyword evidence="2" id="KW-0472">Membrane</keyword>
<evidence type="ECO:0000256" key="1">
    <source>
        <dbReference type="SAM" id="MobiDB-lite"/>
    </source>
</evidence>
<feature type="region of interest" description="Disordered" evidence="1">
    <location>
        <begin position="542"/>
        <end position="612"/>
    </location>
</feature>
<dbReference type="AlphaFoldDB" id="A0A7W7RFC0"/>
<dbReference type="Gene3D" id="3.10.620.30">
    <property type="match status" value="1"/>
</dbReference>
<dbReference type="InterPro" id="IPR021878">
    <property type="entry name" value="TgpA_N"/>
</dbReference>
<dbReference type="GO" id="GO:0008233">
    <property type="term" value="F:peptidase activity"/>
    <property type="evidence" value="ECO:0007669"/>
    <property type="project" value="UniProtKB-KW"/>
</dbReference>
<dbReference type="PANTHER" id="PTHR42736:SF1">
    <property type="entry name" value="PROTEIN-GLUTAMINE GAMMA-GLUTAMYLTRANSFERASE"/>
    <property type="match status" value="1"/>
</dbReference>
<dbReference type="EMBL" id="JACHJT010000001">
    <property type="protein sequence ID" value="MBB4930936.1"/>
    <property type="molecule type" value="Genomic_DNA"/>
</dbReference>
<feature type="compositionally biased region" description="Polar residues" evidence="1">
    <location>
        <begin position="308"/>
        <end position="319"/>
    </location>
</feature>
<keyword evidence="2" id="KW-0812">Transmembrane</keyword>
<feature type="region of interest" description="Disordered" evidence="1">
    <location>
        <begin position="390"/>
        <end position="422"/>
    </location>
</feature>
<organism evidence="4 5">
    <name type="scientific">Lipingzhangella halophila</name>
    <dbReference type="NCBI Taxonomy" id="1783352"/>
    <lineage>
        <taxon>Bacteria</taxon>
        <taxon>Bacillati</taxon>
        <taxon>Actinomycetota</taxon>
        <taxon>Actinomycetes</taxon>
        <taxon>Streptosporangiales</taxon>
        <taxon>Nocardiopsidaceae</taxon>
        <taxon>Lipingzhangella</taxon>
    </lineage>
</organism>
<dbReference type="Pfam" id="PF11992">
    <property type="entry name" value="TgpA_N"/>
    <property type="match status" value="1"/>
</dbReference>
<dbReference type="RefSeq" id="WP_184576457.1">
    <property type="nucleotide sequence ID" value="NZ_JACHJT010000001.1"/>
</dbReference>
<feature type="transmembrane region" description="Helical" evidence="2">
    <location>
        <begin position="61"/>
        <end position="85"/>
    </location>
</feature>
<evidence type="ECO:0000259" key="3">
    <source>
        <dbReference type="SMART" id="SM00460"/>
    </source>
</evidence>
<feature type="transmembrane region" description="Helical" evidence="2">
    <location>
        <begin position="31"/>
        <end position="49"/>
    </location>
</feature>
<dbReference type="SUPFAM" id="SSF54001">
    <property type="entry name" value="Cysteine proteinases"/>
    <property type="match status" value="1"/>
</dbReference>
<dbReference type="InterPro" id="IPR038765">
    <property type="entry name" value="Papain-like_cys_pep_sf"/>
</dbReference>
<evidence type="ECO:0000256" key="2">
    <source>
        <dbReference type="SAM" id="Phobius"/>
    </source>
</evidence>
<keyword evidence="4" id="KW-0378">Hydrolase</keyword>
<feature type="transmembrane region" description="Helical" evidence="2">
    <location>
        <begin position="617"/>
        <end position="638"/>
    </location>
</feature>
<dbReference type="Pfam" id="PF01841">
    <property type="entry name" value="Transglut_core"/>
    <property type="match status" value="1"/>
</dbReference>
<gene>
    <name evidence="4" type="ORF">F4561_001756</name>
</gene>
<dbReference type="SMART" id="SM00460">
    <property type="entry name" value="TGc"/>
    <property type="match status" value="1"/>
</dbReference>
<evidence type="ECO:0000313" key="5">
    <source>
        <dbReference type="Proteomes" id="UP000523007"/>
    </source>
</evidence>
<keyword evidence="2" id="KW-1133">Transmembrane helix</keyword>
<feature type="region of interest" description="Disordered" evidence="1">
    <location>
        <begin position="308"/>
        <end position="330"/>
    </location>
</feature>
<dbReference type="InterPro" id="IPR052901">
    <property type="entry name" value="Bact_TGase-like"/>
</dbReference>
<reference evidence="4 5" key="1">
    <citation type="submission" date="2020-08" db="EMBL/GenBank/DDBJ databases">
        <title>Sequencing the genomes of 1000 actinobacteria strains.</title>
        <authorList>
            <person name="Klenk H.-P."/>
        </authorList>
    </citation>
    <scope>NUCLEOTIDE SEQUENCE [LARGE SCALE GENOMIC DNA]</scope>
    <source>
        <strain evidence="4 5">DSM 102030</strain>
    </source>
</reference>
<feature type="transmembrane region" description="Helical" evidence="2">
    <location>
        <begin position="213"/>
        <end position="232"/>
    </location>
</feature>
<proteinExistence type="predicted"/>